<protein>
    <submittedName>
        <fullName evidence="1">Pilus assembly protein PilM</fullName>
    </submittedName>
</protein>
<dbReference type="Pfam" id="PF11104">
    <property type="entry name" value="PilM_2"/>
    <property type="match status" value="1"/>
</dbReference>
<dbReference type="Gene3D" id="3.30.420.40">
    <property type="match status" value="1"/>
</dbReference>
<organism evidence="1 2">
    <name type="scientific">Zhenhengia yiwuensis</name>
    <dbReference type="NCBI Taxonomy" id="2763666"/>
    <lineage>
        <taxon>Bacteria</taxon>
        <taxon>Bacillati</taxon>
        <taxon>Bacillota</taxon>
        <taxon>Clostridia</taxon>
        <taxon>Lachnospirales</taxon>
        <taxon>Lachnospiraceae</taxon>
        <taxon>Zhenhengia</taxon>
    </lineage>
</organism>
<name>A0A926EHQ9_9FIRM</name>
<sequence>MGYYIGLALMGEKIKLINVRKKGIHCHLERKLSIDLEKPLHLNGEFEEHNDLKTQLEQILCQKKFKGNKIGILLPSYAVIRRTIKVPCFINPQIKEYIETNKAQFLPLAADTSTIDYEMCRMQSDRMYQRYQIRGIDHTFLVPFTFWLEDLGFHTLIITTLGDTLPYVIRDLKREGHYCLLCSEEEVWHVIFYEADQCVYEHIIRKNVEGQKNEAWEIFKVIQFMYPYENRGELKELLYLQANDKYERDMNKEVVEEVGSLLNKKIEDILSPSPLNYIGLIGLIHQMSEGGKRHESRTYTL</sequence>
<dbReference type="Proteomes" id="UP000655830">
    <property type="component" value="Unassembled WGS sequence"/>
</dbReference>
<proteinExistence type="predicted"/>
<dbReference type="Gene3D" id="3.30.1490.300">
    <property type="match status" value="1"/>
</dbReference>
<keyword evidence="2" id="KW-1185">Reference proteome</keyword>
<dbReference type="EMBL" id="JACRSY010000002">
    <property type="protein sequence ID" value="MBC8578313.1"/>
    <property type="molecule type" value="Genomic_DNA"/>
</dbReference>
<gene>
    <name evidence="1" type="primary">pilM</name>
    <name evidence="1" type="ORF">H8718_01985</name>
</gene>
<evidence type="ECO:0000313" key="1">
    <source>
        <dbReference type="EMBL" id="MBC8578313.1"/>
    </source>
</evidence>
<accession>A0A926EHQ9</accession>
<comment type="caution">
    <text evidence="1">The sequence shown here is derived from an EMBL/GenBank/DDBJ whole genome shotgun (WGS) entry which is preliminary data.</text>
</comment>
<evidence type="ECO:0000313" key="2">
    <source>
        <dbReference type="Proteomes" id="UP000655830"/>
    </source>
</evidence>
<dbReference type="InterPro" id="IPR005883">
    <property type="entry name" value="PilM"/>
</dbReference>
<reference evidence="1" key="1">
    <citation type="submission" date="2020-08" db="EMBL/GenBank/DDBJ databases">
        <title>Genome public.</title>
        <authorList>
            <person name="Liu C."/>
            <person name="Sun Q."/>
        </authorList>
    </citation>
    <scope>NUCLEOTIDE SEQUENCE</scope>
    <source>
        <strain evidence="1">NSJ-12</strain>
    </source>
</reference>
<dbReference type="AlphaFoldDB" id="A0A926EHQ9"/>
<dbReference type="RefSeq" id="WP_249331331.1">
    <property type="nucleotide sequence ID" value="NZ_JACRSY010000002.1"/>
</dbReference>